<dbReference type="GO" id="GO:0016616">
    <property type="term" value="F:oxidoreductase activity, acting on the CH-OH group of donors, NAD or NADP as acceptor"/>
    <property type="evidence" value="ECO:0007669"/>
    <property type="project" value="TreeGrafter"/>
</dbReference>
<dbReference type="OrthoDB" id="9780084at2"/>
<dbReference type="PROSITE" id="PS00061">
    <property type="entry name" value="ADH_SHORT"/>
    <property type="match status" value="1"/>
</dbReference>
<dbReference type="Gene3D" id="3.40.50.720">
    <property type="entry name" value="NAD(P)-binding Rossmann-like Domain"/>
    <property type="match status" value="1"/>
</dbReference>
<dbReference type="Proteomes" id="UP000000361">
    <property type="component" value="Chromosome 1"/>
</dbReference>
<organism evidence="3 4">
    <name type="scientific">Paracoccus denitrificans (strain Pd 1222)</name>
    <dbReference type="NCBI Taxonomy" id="318586"/>
    <lineage>
        <taxon>Bacteria</taxon>
        <taxon>Pseudomonadati</taxon>
        <taxon>Pseudomonadota</taxon>
        <taxon>Alphaproteobacteria</taxon>
        <taxon>Rhodobacterales</taxon>
        <taxon>Paracoccaceae</taxon>
        <taxon>Paracoccus</taxon>
    </lineage>
</organism>
<dbReference type="PRINTS" id="PR00080">
    <property type="entry name" value="SDRFAMILY"/>
</dbReference>
<dbReference type="GO" id="GO:0048038">
    <property type="term" value="F:quinone binding"/>
    <property type="evidence" value="ECO:0007669"/>
    <property type="project" value="TreeGrafter"/>
</dbReference>
<keyword evidence="2" id="KW-0560">Oxidoreductase</keyword>
<evidence type="ECO:0000256" key="1">
    <source>
        <dbReference type="ARBA" id="ARBA00006484"/>
    </source>
</evidence>
<dbReference type="PRINTS" id="PR00081">
    <property type="entry name" value="GDHRDH"/>
</dbReference>
<dbReference type="InterPro" id="IPR036291">
    <property type="entry name" value="NAD(P)-bd_dom_sf"/>
</dbReference>
<comment type="similarity">
    <text evidence="1">Belongs to the short-chain dehydrogenases/reductases (SDR) family.</text>
</comment>
<evidence type="ECO:0000313" key="3">
    <source>
        <dbReference type="EMBL" id="ABL68312.1"/>
    </source>
</evidence>
<dbReference type="HOGENOM" id="CLU_010194_1_3_5"/>
<name>A1AYG8_PARDP</name>
<evidence type="ECO:0000256" key="2">
    <source>
        <dbReference type="ARBA" id="ARBA00023002"/>
    </source>
</evidence>
<gene>
    <name evidence="3" type="ordered locus">Pden_0196</name>
</gene>
<dbReference type="STRING" id="318586.Pden_0196"/>
<dbReference type="InterPro" id="IPR020904">
    <property type="entry name" value="Sc_DH/Rdtase_CS"/>
</dbReference>
<dbReference type="eggNOG" id="COG1028">
    <property type="taxonomic scope" value="Bacteria"/>
</dbReference>
<proteinExistence type="inferred from homology"/>
<dbReference type="GO" id="GO:0006633">
    <property type="term" value="P:fatty acid biosynthetic process"/>
    <property type="evidence" value="ECO:0007669"/>
    <property type="project" value="TreeGrafter"/>
</dbReference>
<dbReference type="SUPFAM" id="SSF51735">
    <property type="entry name" value="NAD(P)-binding Rossmann-fold domains"/>
    <property type="match status" value="1"/>
</dbReference>
<dbReference type="FunFam" id="3.40.50.720:FF:000084">
    <property type="entry name" value="Short-chain dehydrogenase reductase"/>
    <property type="match status" value="1"/>
</dbReference>
<dbReference type="EMBL" id="CP000489">
    <property type="protein sequence ID" value="ABL68312.1"/>
    <property type="molecule type" value="Genomic_DNA"/>
</dbReference>
<dbReference type="AlphaFoldDB" id="A1AYG8"/>
<dbReference type="KEGG" id="pde:Pden_0196"/>
<dbReference type="EnsemblBacteria" id="ABL68312">
    <property type="protein sequence ID" value="ABL68312"/>
    <property type="gene ID" value="Pden_0196"/>
</dbReference>
<keyword evidence="4" id="KW-1185">Reference proteome</keyword>
<dbReference type="InterPro" id="IPR002347">
    <property type="entry name" value="SDR_fam"/>
</dbReference>
<dbReference type="Pfam" id="PF13561">
    <property type="entry name" value="adh_short_C2"/>
    <property type="match status" value="1"/>
</dbReference>
<dbReference type="GeneID" id="93451426"/>
<dbReference type="PANTHER" id="PTHR42760">
    <property type="entry name" value="SHORT-CHAIN DEHYDROGENASES/REDUCTASES FAMILY MEMBER"/>
    <property type="match status" value="1"/>
</dbReference>
<protein>
    <submittedName>
        <fullName evidence="3">Short-chain dehydrogenase/reductase SDR</fullName>
    </submittedName>
</protein>
<dbReference type="RefSeq" id="WP_011746545.1">
    <property type="nucleotide sequence ID" value="NC_008686.1"/>
</dbReference>
<sequence length="273" mass="28192">MNITAETVPAALKGGPRYLDGKVCVIVGVASLRGIGYATAELFARHGAKLVVVDLMMDDTIAADVSQAIATRNGEAPELLGLRCDIGRAADCQGVIDQAVARFGRIDCLVNTAAIVKSDGLLAISGDDLDLILNVNLKGAFNLCQNALRVFEEQGSGTIVNIASVAAQRGGGLVGGAHYAASKGGVISLTRSIAREFGPKGIRANAICPSMTETGMLDGNVTEAQFAQIVDAIPLKRAGRPEDIANACLYLASDLSAYVTGTTLDVNGGSHIH</sequence>
<accession>A1AYG8</accession>
<evidence type="ECO:0000313" key="4">
    <source>
        <dbReference type="Proteomes" id="UP000000361"/>
    </source>
</evidence>
<reference evidence="4" key="1">
    <citation type="submission" date="2006-12" db="EMBL/GenBank/DDBJ databases">
        <title>Complete sequence of chromosome 1 of Paracoccus denitrificans PD1222.</title>
        <authorList>
            <person name="Copeland A."/>
            <person name="Lucas S."/>
            <person name="Lapidus A."/>
            <person name="Barry K."/>
            <person name="Detter J.C."/>
            <person name="Glavina del Rio T."/>
            <person name="Hammon N."/>
            <person name="Israni S."/>
            <person name="Dalin E."/>
            <person name="Tice H."/>
            <person name="Pitluck S."/>
            <person name="Munk A.C."/>
            <person name="Brettin T."/>
            <person name="Bruce D."/>
            <person name="Han C."/>
            <person name="Tapia R."/>
            <person name="Gilna P."/>
            <person name="Schmutz J."/>
            <person name="Larimer F."/>
            <person name="Land M."/>
            <person name="Hauser L."/>
            <person name="Kyrpides N."/>
            <person name="Lykidis A."/>
            <person name="Spiro S."/>
            <person name="Richardson D.J."/>
            <person name="Moir J.W.B."/>
            <person name="Ferguson S.J."/>
            <person name="van Spanning R.J.M."/>
            <person name="Richardson P."/>
        </authorList>
    </citation>
    <scope>NUCLEOTIDE SEQUENCE [LARGE SCALE GENOMIC DNA]</scope>
    <source>
        <strain evidence="4">Pd 1222</strain>
    </source>
</reference>
<dbReference type="PANTHER" id="PTHR42760:SF133">
    <property type="entry name" value="3-OXOACYL-[ACYL-CARRIER-PROTEIN] REDUCTASE"/>
    <property type="match status" value="1"/>
</dbReference>